<dbReference type="EMBL" id="JBELQA010000001">
    <property type="protein sequence ID" value="MFL9829440.1"/>
    <property type="molecule type" value="Genomic_DNA"/>
</dbReference>
<name>A0ABW8XQK5_9FLAO</name>
<keyword evidence="1" id="KW-0812">Transmembrane</keyword>
<accession>A0ABW8XQK5</accession>
<evidence type="ECO:0000313" key="3">
    <source>
        <dbReference type="Proteomes" id="UP001629260"/>
    </source>
</evidence>
<proteinExistence type="predicted"/>
<comment type="caution">
    <text evidence="2">The sequence shown here is derived from an EMBL/GenBank/DDBJ whole genome shotgun (WGS) entry which is preliminary data.</text>
</comment>
<keyword evidence="1" id="KW-0472">Membrane</keyword>
<reference evidence="2 3" key="1">
    <citation type="submission" date="2024-06" db="EMBL/GenBank/DDBJ databases">
        <authorList>
            <person name="Kaempfer P."/>
            <person name="Viver T."/>
        </authorList>
    </citation>
    <scope>NUCLEOTIDE SEQUENCE [LARGE SCALE GENOMIC DNA]</scope>
    <source>
        <strain evidence="2 3">ST-87</strain>
    </source>
</reference>
<sequence length="40" mass="4326">MNKLFKALIAGYGAKKLGGGCFSTILIFILIWVLLGQCSH</sequence>
<protein>
    <submittedName>
        <fullName evidence="2">Uncharacterized protein</fullName>
    </submittedName>
</protein>
<evidence type="ECO:0000313" key="2">
    <source>
        <dbReference type="EMBL" id="MFL9829440.1"/>
    </source>
</evidence>
<feature type="transmembrane region" description="Helical" evidence="1">
    <location>
        <begin position="17"/>
        <end position="35"/>
    </location>
</feature>
<organism evidence="2 3">
    <name type="scientific">Flavobacterium plantiphilum</name>
    <dbReference type="NCBI Taxonomy" id="3163297"/>
    <lineage>
        <taxon>Bacteria</taxon>
        <taxon>Pseudomonadati</taxon>
        <taxon>Bacteroidota</taxon>
        <taxon>Flavobacteriia</taxon>
        <taxon>Flavobacteriales</taxon>
        <taxon>Flavobacteriaceae</taxon>
        <taxon>Flavobacterium</taxon>
    </lineage>
</organism>
<dbReference type="Proteomes" id="UP001629260">
    <property type="component" value="Unassembled WGS sequence"/>
</dbReference>
<keyword evidence="3" id="KW-1185">Reference proteome</keyword>
<keyword evidence="1" id="KW-1133">Transmembrane helix</keyword>
<dbReference type="RefSeq" id="WP_408079099.1">
    <property type="nucleotide sequence ID" value="NZ_JBELQA010000001.1"/>
</dbReference>
<evidence type="ECO:0000256" key="1">
    <source>
        <dbReference type="SAM" id="Phobius"/>
    </source>
</evidence>
<gene>
    <name evidence="2" type="ORF">ABS764_01125</name>
</gene>